<sequence>MHDDRLTATDDDPACEDARLRSLYEEHRPWLHRRLMRLLNGDRHLVEDVLQETAVRAWRHPDARGPDGTWRSQWLYTVARNLAFDHIRALRRASAAREAGAGEPTRYDAIDRMMTSWQVRDAVAQLPDRLRAVLIEVYLLDRPMQETADRLGVPLGTVKSRLYYALRALRASLAEPHQERAARGRRAVTPGAARRDP</sequence>
<dbReference type="Gene3D" id="1.10.1740.10">
    <property type="match status" value="1"/>
</dbReference>
<evidence type="ECO:0000313" key="10">
    <source>
        <dbReference type="Proteomes" id="UP001240236"/>
    </source>
</evidence>
<evidence type="ECO:0000256" key="1">
    <source>
        <dbReference type="ARBA" id="ARBA00010641"/>
    </source>
</evidence>
<dbReference type="InterPro" id="IPR013324">
    <property type="entry name" value="RNA_pol_sigma_r3/r4-like"/>
</dbReference>
<evidence type="ECO:0000313" key="9">
    <source>
        <dbReference type="EMBL" id="MDQ0364347.1"/>
    </source>
</evidence>
<keyword evidence="2" id="KW-0805">Transcription regulation</keyword>
<keyword evidence="3" id="KW-0731">Sigma factor</keyword>
<keyword evidence="4" id="KW-0238">DNA-binding</keyword>
<proteinExistence type="inferred from homology"/>
<dbReference type="GO" id="GO:0003677">
    <property type="term" value="F:DNA binding"/>
    <property type="evidence" value="ECO:0007669"/>
    <property type="project" value="UniProtKB-KW"/>
</dbReference>
<dbReference type="InterPro" id="IPR039425">
    <property type="entry name" value="RNA_pol_sigma-70-like"/>
</dbReference>
<dbReference type="InterPro" id="IPR036388">
    <property type="entry name" value="WH-like_DNA-bd_sf"/>
</dbReference>
<feature type="region of interest" description="Disordered" evidence="6">
    <location>
        <begin position="177"/>
        <end position="197"/>
    </location>
</feature>
<comment type="caution">
    <text evidence="9">The sequence shown here is derived from an EMBL/GenBank/DDBJ whole genome shotgun (WGS) entry which is preliminary data.</text>
</comment>
<dbReference type="Pfam" id="PF08281">
    <property type="entry name" value="Sigma70_r4_2"/>
    <property type="match status" value="1"/>
</dbReference>
<evidence type="ECO:0000259" key="7">
    <source>
        <dbReference type="Pfam" id="PF04542"/>
    </source>
</evidence>
<keyword evidence="5" id="KW-0804">Transcription</keyword>
<feature type="domain" description="RNA polymerase sigma factor 70 region 4 type 2" evidence="8">
    <location>
        <begin position="118"/>
        <end position="169"/>
    </location>
</feature>
<dbReference type="AlphaFoldDB" id="A0AAE3VVF1"/>
<feature type="domain" description="RNA polymerase sigma-70 region 2" evidence="7">
    <location>
        <begin position="23"/>
        <end position="92"/>
    </location>
</feature>
<dbReference type="EMBL" id="JAUSUZ010000001">
    <property type="protein sequence ID" value="MDQ0364347.1"/>
    <property type="molecule type" value="Genomic_DNA"/>
</dbReference>
<dbReference type="GO" id="GO:0006352">
    <property type="term" value="P:DNA-templated transcription initiation"/>
    <property type="evidence" value="ECO:0007669"/>
    <property type="project" value="InterPro"/>
</dbReference>
<protein>
    <submittedName>
        <fullName evidence="9">RNA polymerase sigma-70 factor (ECF subfamily)</fullName>
    </submittedName>
</protein>
<dbReference type="PANTHER" id="PTHR43133:SF52">
    <property type="entry name" value="ECF RNA POLYMERASE SIGMA FACTOR SIGL"/>
    <property type="match status" value="1"/>
</dbReference>
<dbReference type="CDD" id="cd06171">
    <property type="entry name" value="Sigma70_r4"/>
    <property type="match status" value="1"/>
</dbReference>
<dbReference type="GO" id="GO:0016987">
    <property type="term" value="F:sigma factor activity"/>
    <property type="evidence" value="ECO:0007669"/>
    <property type="project" value="UniProtKB-KW"/>
</dbReference>
<evidence type="ECO:0000256" key="2">
    <source>
        <dbReference type="ARBA" id="ARBA00023015"/>
    </source>
</evidence>
<dbReference type="SUPFAM" id="SSF88659">
    <property type="entry name" value="Sigma3 and sigma4 domains of RNA polymerase sigma factors"/>
    <property type="match status" value="1"/>
</dbReference>
<dbReference type="Proteomes" id="UP001240236">
    <property type="component" value="Unassembled WGS sequence"/>
</dbReference>
<evidence type="ECO:0000256" key="6">
    <source>
        <dbReference type="SAM" id="MobiDB-lite"/>
    </source>
</evidence>
<comment type="similarity">
    <text evidence="1">Belongs to the sigma-70 factor family. ECF subfamily.</text>
</comment>
<gene>
    <name evidence="9" type="ORF">J2S42_001016</name>
</gene>
<evidence type="ECO:0000256" key="5">
    <source>
        <dbReference type="ARBA" id="ARBA00023163"/>
    </source>
</evidence>
<dbReference type="NCBIfam" id="TIGR02937">
    <property type="entry name" value="sigma70-ECF"/>
    <property type="match status" value="1"/>
</dbReference>
<evidence type="ECO:0000256" key="4">
    <source>
        <dbReference type="ARBA" id="ARBA00023125"/>
    </source>
</evidence>
<dbReference type="RefSeq" id="WP_307235681.1">
    <property type="nucleotide sequence ID" value="NZ_JAUSUZ010000001.1"/>
</dbReference>
<dbReference type="InterPro" id="IPR014284">
    <property type="entry name" value="RNA_pol_sigma-70_dom"/>
</dbReference>
<dbReference type="SUPFAM" id="SSF88946">
    <property type="entry name" value="Sigma2 domain of RNA polymerase sigma factors"/>
    <property type="match status" value="1"/>
</dbReference>
<dbReference type="InterPro" id="IPR013249">
    <property type="entry name" value="RNA_pol_sigma70_r4_t2"/>
</dbReference>
<dbReference type="InterPro" id="IPR007627">
    <property type="entry name" value="RNA_pol_sigma70_r2"/>
</dbReference>
<dbReference type="PANTHER" id="PTHR43133">
    <property type="entry name" value="RNA POLYMERASE ECF-TYPE SIGMA FACTO"/>
    <property type="match status" value="1"/>
</dbReference>
<dbReference type="Gene3D" id="1.10.10.10">
    <property type="entry name" value="Winged helix-like DNA-binding domain superfamily/Winged helix DNA-binding domain"/>
    <property type="match status" value="1"/>
</dbReference>
<evidence type="ECO:0000259" key="8">
    <source>
        <dbReference type="Pfam" id="PF08281"/>
    </source>
</evidence>
<evidence type="ECO:0000256" key="3">
    <source>
        <dbReference type="ARBA" id="ARBA00023082"/>
    </source>
</evidence>
<reference evidence="9 10" key="1">
    <citation type="submission" date="2023-07" db="EMBL/GenBank/DDBJ databases">
        <title>Sequencing the genomes of 1000 actinobacteria strains.</title>
        <authorList>
            <person name="Klenk H.-P."/>
        </authorList>
    </citation>
    <scope>NUCLEOTIDE SEQUENCE [LARGE SCALE GENOMIC DNA]</scope>
    <source>
        <strain evidence="9 10">DSM 44709</strain>
    </source>
</reference>
<keyword evidence="10" id="KW-1185">Reference proteome</keyword>
<organism evidence="9 10">
    <name type="scientific">Catenuloplanes indicus</name>
    <dbReference type="NCBI Taxonomy" id="137267"/>
    <lineage>
        <taxon>Bacteria</taxon>
        <taxon>Bacillati</taxon>
        <taxon>Actinomycetota</taxon>
        <taxon>Actinomycetes</taxon>
        <taxon>Micromonosporales</taxon>
        <taxon>Micromonosporaceae</taxon>
        <taxon>Catenuloplanes</taxon>
    </lineage>
</organism>
<dbReference type="Pfam" id="PF04542">
    <property type="entry name" value="Sigma70_r2"/>
    <property type="match status" value="1"/>
</dbReference>
<name>A0AAE3VVF1_9ACTN</name>
<accession>A0AAE3VVF1</accession>
<dbReference type="InterPro" id="IPR013325">
    <property type="entry name" value="RNA_pol_sigma_r2"/>
</dbReference>